<dbReference type="Gene3D" id="2.60.40.10">
    <property type="entry name" value="Immunoglobulins"/>
    <property type="match status" value="1"/>
</dbReference>
<dbReference type="InterPro" id="IPR006047">
    <property type="entry name" value="GH13_cat_dom"/>
</dbReference>
<dbReference type="InterPro" id="IPR012768">
    <property type="entry name" value="Trehalose_TreZ"/>
</dbReference>
<dbReference type="GO" id="GO:0005992">
    <property type="term" value="P:trehalose biosynthetic process"/>
    <property type="evidence" value="ECO:0007669"/>
    <property type="project" value="UniProtKB-UniRule"/>
</dbReference>
<dbReference type="CDD" id="cd11325">
    <property type="entry name" value="AmyAc_GTHase"/>
    <property type="match status" value="1"/>
</dbReference>
<evidence type="ECO:0000256" key="15">
    <source>
        <dbReference type="PIRSR" id="PIRSR006337-1"/>
    </source>
</evidence>
<evidence type="ECO:0000256" key="9">
    <source>
        <dbReference type="ARBA" id="ARBA00023295"/>
    </source>
</evidence>
<name>A0A266NBW2_9PSED</name>
<feature type="active site" description="Nucleophile" evidence="15">
    <location>
        <position position="259"/>
    </location>
</feature>
<evidence type="ECO:0000256" key="3">
    <source>
        <dbReference type="ARBA" id="ARBA00008061"/>
    </source>
</evidence>
<dbReference type="PIRSF" id="PIRSF006337">
    <property type="entry name" value="Trehalose_TreZ"/>
    <property type="match status" value="1"/>
</dbReference>
<organism evidence="18 19">
    <name type="scientific">Pseudomonas lundensis</name>
    <dbReference type="NCBI Taxonomy" id="86185"/>
    <lineage>
        <taxon>Bacteria</taxon>
        <taxon>Pseudomonadati</taxon>
        <taxon>Pseudomonadota</taxon>
        <taxon>Gammaproteobacteria</taxon>
        <taxon>Pseudomonadales</taxon>
        <taxon>Pseudomonadaceae</taxon>
        <taxon>Pseudomonas</taxon>
    </lineage>
</organism>
<reference evidence="18 19" key="1">
    <citation type="submission" date="2017-08" db="EMBL/GenBank/DDBJ databases">
        <title>Genomic and metabolic characterisation of spoilage-associated Pseudomonas species.</title>
        <authorList>
            <person name="Stanborough T."/>
            <person name="Fegan N."/>
            <person name="Powell S.M."/>
            <person name="Singh T."/>
            <person name="Tamplin M.L."/>
            <person name="Chandry P.S."/>
        </authorList>
    </citation>
    <scope>NUCLEOTIDE SEQUENCE [LARGE SCALE GENOMIC DNA]</scope>
    <source>
        <strain evidence="18 19">L1802</strain>
    </source>
</reference>
<dbReference type="EC" id="3.2.1.141" evidence="4 13"/>
<feature type="domain" description="Glycosyl hydrolase family 13 catalytic" evidence="17">
    <location>
        <begin position="93"/>
        <end position="444"/>
    </location>
</feature>
<comment type="pathway">
    <text evidence="2 14">Glycan biosynthesis; trehalose biosynthesis.</text>
</comment>
<feature type="active site" description="Proton donor" evidence="15">
    <location>
        <position position="292"/>
    </location>
</feature>
<sequence length="603" mass="67468">MPLKTVEHGSHGAQRLDAHHTRFTLWAPDAFYVSLELRDGRSLPLIPQADGWFALEVACPAGTRYRFNIDGDIEVPDPASRAQDGGLTGWSVVVDPQAYHWRHPHWKGRPWQEAVIYELHVGALGGYAHVARQLPRLAEMGITAIELMPLAQCQGERNWGYDGALLYAPHDTYGSPQALKQLIDEAHGLGLMVILDVVYNHFGPEGNFLSHYASSFFRKDSHTPWGASIDYERPAVREFFIDNALMWLLEYRVDGLRLDAVHAIGDPDFLHELAYQVRRHTAPDRHVWLTLENEFNQASLLEKSFDAQWNDDAHNALHVLLTGETDAYYAEFADNPTHKLARCLSEGFAFQGEANRHGAARGEPSAHLPPSAFVLFLQNHDQIGNRAHGERLHHLCAPQALRAATVLLLLSPMIPLLFMGDESAAPEPFLFFTDYRGELADAVREGRRKEFAEFSTFNAQDADSLIADPNDPETFARSRPDLRVPERGPRREMLTLYQHLLAVRRQQIIARLEGSQALGCKVLADGAVTASWRLGDASVLHITLNLSGQYVPFAPAPDQPVLFQTPPDMTLDVQQHQRLAPYSALVSLVPPPTLSPLMESAYE</sequence>
<protein>
    <recommendedName>
        <fullName evidence="5 13">Malto-oligosyltrehalose trehalohydrolase</fullName>
        <shortName evidence="14">MTHase</shortName>
        <ecNumber evidence="4 13">3.2.1.141</ecNumber>
    </recommendedName>
    <alternativeName>
        <fullName evidence="11 14">4-alpha-D-((1-&gt;4)-alpha-D-glucano)trehalose trehalohydrolase</fullName>
    </alternativeName>
    <alternativeName>
        <fullName evidence="10 14">Maltooligosyl trehalose trehalohydrolase</fullName>
    </alternativeName>
</protein>
<dbReference type="Pfam" id="PF11941">
    <property type="entry name" value="DUF3459"/>
    <property type="match status" value="1"/>
</dbReference>
<proteinExistence type="inferred from homology"/>
<comment type="subcellular location">
    <subcellularLocation>
        <location evidence="1 15">Cytoplasm</location>
    </subcellularLocation>
</comment>
<dbReference type="CDD" id="cd02853">
    <property type="entry name" value="E_set_MTHase_like_N"/>
    <property type="match status" value="1"/>
</dbReference>
<dbReference type="GO" id="GO:0033942">
    <property type="term" value="F:4-alpha-D-(1-&gt;4)-alpha-D-glucanotrehalose trehalohydrolase activity"/>
    <property type="evidence" value="ECO:0007669"/>
    <property type="project" value="UniProtKB-EC"/>
</dbReference>
<evidence type="ECO:0000256" key="14">
    <source>
        <dbReference type="PIRNR" id="PIRNR006337"/>
    </source>
</evidence>
<dbReference type="Gene3D" id="3.20.20.80">
    <property type="entry name" value="Glycosidases"/>
    <property type="match status" value="1"/>
</dbReference>
<dbReference type="AlphaFoldDB" id="A0A266NBW2"/>
<dbReference type="GO" id="GO:0005737">
    <property type="term" value="C:cytoplasm"/>
    <property type="evidence" value="ECO:0007669"/>
    <property type="project" value="UniProtKB-SubCell"/>
</dbReference>
<dbReference type="SUPFAM" id="SSF81296">
    <property type="entry name" value="E set domains"/>
    <property type="match status" value="1"/>
</dbReference>
<keyword evidence="9 14" id="KW-0326">Glycosidase</keyword>
<evidence type="ECO:0000256" key="4">
    <source>
        <dbReference type="ARBA" id="ARBA00012268"/>
    </source>
</evidence>
<dbReference type="SUPFAM" id="SSF51445">
    <property type="entry name" value="(Trans)glycosidases"/>
    <property type="match status" value="1"/>
</dbReference>
<comment type="similarity">
    <text evidence="3 14">Belongs to the glycosyl hydrolase 13 family.</text>
</comment>
<dbReference type="InterPro" id="IPR022567">
    <property type="entry name" value="DUF3459"/>
</dbReference>
<gene>
    <name evidence="18" type="primary">treZ</name>
    <name evidence="18" type="ORF">CJF39_10370</name>
</gene>
<evidence type="ECO:0000256" key="2">
    <source>
        <dbReference type="ARBA" id="ARBA00005199"/>
    </source>
</evidence>
<dbReference type="RefSeq" id="WP_094993341.1">
    <property type="nucleotide sequence ID" value="NZ_NQKI01000013.1"/>
</dbReference>
<keyword evidence="7 14" id="KW-0378">Hydrolase</keyword>
<evidence type="ECO:0000256" key="8">
    <source>
        <dbReference type="ARBA" id="ARBA00023277"/>
    </source>
</evidence>
<evidence type="ECO:0000313" key="19">
    <source>
        <dbReference type="Proteomes" id="UP000215788"/>
    </source>
</evidence>
<feature type="site" description="Transition state stabilizer" evidence="16">
    <location>
        <position position="381"/>
    </location>
</feature>
<dbReference type="OrthoDB" id="9800174at2"/>
<keyword evidence="8" id="KW-0119">Carbohydrate metabolism</keyword>
<evidence type="ECO:0000256" key="1">
    <source>
        <dbReference type="ARBA" id="ARBA00004496"/>
    </source>
</evidence>
<dbReference type="UniPathway" id="UPA00299"/>
<evidence type="ECO:0000256" key="13">
    <source>
        <dbReference type="NCBIfam" id="TIGR02402"/>
    </source>
</evidence>
<dbReference type="InterPro" id="IPR013783">
    <property type="entry name" value="Ig-like_fold"/>
</dbReference>
<evidence type="ECO:0000256" key="11">
    <source>
        <dbReference type="ARBA" id="ARBA00033284"/>
    </source>
</evidence>
<evidence type="ECO:0000313" key="18">
    <source>
        <dbReference type="EMBL" id="OZY59512.1"/>
    </source>
</evidence>
<evidence type="ECO:0000256" key="5">
    <source>
        <dbReference type="ARBA" id="ARBA00015938"/>
    </source>
</evidence>
<dbReference type="EMBL" id="NQKI01000013">
    <property type="protein sequence ID" value="OZY59512.1"/>
    <property type="molecule type" value="Genomic_DNA"/>
</dbReference>
<dbReference type="InterPro" id="IPR017853">
    <property type="entry name" value="GH"/>
</dbReference>
<dbReference type="Proteomes" id="UP000215788">
    <property type="component" value="Unassembled WGS sequence"/>
</dbReference>
<evidence type="ECO:0000256" key="12">
    <source>
        <dbReference type="ARBA" id="ARBA00034013"/>
    </source>
</evidence>
<dbReference type="NCBIfam" id="TIGR02402">
    <property type="entry name" value="trehalose_TreZ"/>
    <property type="match status" value="1"/>
</dbReference>
<dbReference type="Pfam" id="PF00128">
    <property type="entry name" value="Alpha-amylase"/>
    <property type="match status" value="1"/>
</dbReference>
<dbReference type="InterPro" id="IPR014756">
    <property type="entry name" value="Ig_E-set"/>
</dbReference>
<evidence type="ECO:0000259" key="17">
    <source>
        <dbReference type="SMART" id="SM00642"/>
    </source>
</evidence>
<dbReference type="InterPro" id="IPR044901">
    <property type="entry name" value="Trehalose_TreZ_E-set_sf"/>
</dbReference>
<dbReference type="PANTHER" id="PTHR43651:SF11">
    <property type="entry name" value="MALTO-OLIGOSYLTREHALOSE TREHALOHYDROLASE"/>
    <property type="match status" value="1"/>
</dbReference>
<dbReference type="SMART" id="SM00642">
    <property type="entry name" value="Aamy"/>
    <property type="match status" value="1"/>
</dbReference>
<evidence type="ECO:0000256" key="6">
    <source>
        <dbReference type="ARBA" id="ARBA00022490"/>
    </source>
</evidence>
<keyword evidence="6" id="KW-0963">Cytoplasm</keyword>
<dbReference type="Gene3D" id="1.10.10.760">
    <property type="entry name" value="E-set domains of sugar-utilizing enzymes"/>
    <property type="match status" value="1"/>
</dbReference>
<comment type="catalytic activity">
    <reaction evidence="12 14">
        <text>hydrolysis of (1-&gt;4)-alpha-D-glucosidic linkage in 4-alpha-D-[(1-&gt;4)-alpha-D-glucanosyl]n trehalose to yield trehalose and (1-&gt;4)-alpha-D-glucan.</text>
        <dbReference type="EC" id="3.2.1.141"/>
    </reaction>
</comment>
<comment type="caution">
    <text evidence="18">The sequence shown here is derived from an EMBL/GenBank/DDBJ whole genome shotgun (WGS) entry which is preliminary data.</text>
</comment>
<accession>A0A266NBW2</accession>
<evidence type="ECO:0000256" key="7">
    <source>
        <dbReference type="ARBA" id="ARBA00022801"/>
    </source>
</evidence>
<dbReference type="PANTHER" id="PTHR43651">
    <property type="entry name" value="1,4-ALPHA-GLUCAN-BRANCHING ENZYME"/>
    <property type="match status" value="1"/>
</dbReference>
<evidence type="ECO:0000256" key="16">
    <source>
        <dbReference type="PIRSR" id="PIRSR006337-3"/>
    </source>
</evidence>
<evidence type="ECO:0000256" key="10">
    <source>
        <dbReference type="ARBA" id="ARBA00032057"/>
    </source>
</evidence>